<keyword evidence="3" id="KW-1133">Transmembrane helix</keyword>
<evidence type="ECO:0000256" key="2">
    <source>
        <dbReference type="SAM" id="MobiDB-lite"/>
    </source>
</evidence>
<evidence type="ECO:0000259" key="4">
    <source>
        <dbReference type="Pfam" id="PF03816"/>
    </source>
</evidence>
<dbReference type="InterPro" id="IPR027381">
    <property type="entry name" value="LytR/CpsA/Psr_C"/>
</dbReference>
<feature type="domain" description="LytR/CpsA/Psr regulator C-terminal" evidence="5">
    <location>
        <begin position="405"/>
        <end position="490"/>
    </location>
</feature>
<evidence type="ECO:0000313" key="6">
    <source>
        <dbReference type="EMBL" id="SDC88779.1"/>
    </source>
</evidence>
<feature type="compositionally biased region" description="Low complexity" evidence="2">
    <location>
        <begin position="23"/>
        <end position="34"/>
    </location>
</feature>
<dbReference type="PANTHER" id="PTHR33392">
    <property type="entry name" value="POLYISOPRENYL-TEICHOIC ACID--PEPTIDOGLYCAN TEICHOIC ACID TRANSFERASE TAGU"/>
    <property type="match status" value="1"/>
</dbReference>
<sequence length="522" mass="53695">MDRDRDEDGAGRPLPPRLDPRAGRPAHPHGAAAAPGPPTPQPPASRAGRGAVVARAVAAVLSVVLLGVSGWGWYLTRVAEATVTRTDAIPGSGNADADGTAEAVNLLLVGNDSRADLTPEQLEDLSAGTDSGTNTDTMILVHLPADGSSASFVSFPRDSYVEIPGHGTDKLNAAYAYGYGDVDGSAPDEERRAGGRQLLVQTISGLTGLRIDHYAEVDLLGFFELSSVVGGVEVNLCSAVDDSAYSGARFDAGVQTIEGADALAFVRQRHGVRPDGSPALPRGDLDRIVRQQVFIGGVLRKVLSQDTLLDLGRQRRLIEAVSRSLTIDRDLVLLDLAQQMQAVRLDDIRFQTVPIADPDAEDDDGRSIVRLADEETLRAFFAELSAEPEAAPPAPEAPATVAPSEVSVEVYNGSGIPGLAADTAAGLEAAGFVVTATGNAATSDHEQTVVRHAPGDEVLAATLAAAVPGATTEVGDDVEPGTVQLVLGSDAAGGGAAEAPDGSAAPAPAEGGRTADDTSCIN</sequence>
<dbReference type="Pfam" id="PF13399">
    <property type="entry name" value="LytR_C"/>
    <property type="match status" value="1"/>
</dbReference>
<dbReference type="PANTHER" id="PTHR33392:SF6">
    <property type="entry name" value="POLYISOPRENYL-TEICHOIC ACID--PEPTIDOGLYCAN TEICHOIC ACID TRANSFERASE TAGU"/>
    <property type="match status" value="1"/>
</dbReference>
<keyword evidence="3" id="KW-0812">Transmembrane</keyword>
<feature type="compositionally biased region" description="Basic and acidic residues" evidence="2">
    <location>
        <begin position="1"/>
        <end position="10"/>
    </location>
</feature>
<dbReference type="InterPro" id="IPR004474">
    <property type="entry name" value="LytR_CpsA_psr"/>
</dbReference>
<protein>
    <submittedName>
        <fullName evidence="6">Transcriptional attenuator, LytR family</fullName>
    </submittedName>
</protein>
<evidence type="ECO:0000256" key="1">
    <source>
        <dbReference type="ARBA" id="ARBA00006068"/>
    </source>
</evidence>
<dbReference type="OrthoDB" id="3759589at2"/>
<feature type="region of interest" description="Disordered" evidence="2">
    <location>
        <begin position="1"/>
        <end position="47"/>
    </location>
</feature>
<dbReference type="Gene3D" id="3.30.70.2390">
    <property type="match status" value="1"/>
</dbReference>
<comment type="similarity">
    <text evidence="1">Belongs to the LytR/CpsA/Psr (LCP) family.</text>
</comment>
<dbReference type="AlphaFoldDB" id="A0A1G6Q8X0"/>
<organism evidence="6 7">
    <name type="scientific">Geodermatophilus telluris</name>
    <dbReference type="NCBI Taxonomy" id="1190417"/>
    <lineage>
        <taxon>Bacteria</taxon>
        <taxon>Bacillati</taxon>
        <taxon>Actinomycetota</taxon>
        <taxon>Actinomycetes</taxon>
        <taxon>Geodermatophilales</taxon>
        <taxon>Geodermatophilaceae</taxon>
        <taxon>Geodermatophilus</taxon>
    </lineage>
</organism>
<name>A0A1G6Q8X0_9ACTN</name>
<keyword evidence="3" id="KW-0472">Membrane</keyword>
<feature type="transmembrane region" description="Helical" evidence="3">
    <location>
        <begin position="52"/>
        <end position="74"/>
    </location>
</feature>
<evidence type="ECO:0000259" key="5">
    <source>
        <dbReference type="Pfam" id="PF13399"/>
    </source>
</evidence>
<dbReference type="STRING" id="1190417.SAMN05660690_2778"/>
<proteinExistence type="inferred from homology"/>
<evidence type="ECO:0000313" key="7">
    <source>
        <dbReference type="Proteomes" id="UP000199416"/>
    </source>
</evidence>
<dbReference type="InterPro" id="IPR050922">
    <property type="entry name" value="LytR/CpsA/Psr_CW_biosynth"/>
</dbReference>
<reference evidence="7" key="1">
    <citation type="submission" date="2016-10" db="EMBL/GenBank/DDBJ databases">
        <authorList>
            <person name="Varghese N."/>
            <person name="Submissions S."/>
        </authorList>
    </citation>
    <scope>NUCLEOTIDE SEQUENCE [LARGE SCALE GENOMIC DNA]</scope>
    <source>
        <strain evidence="7">DSM 45421</strain>
    </source>
</reference>
<keyword evidence="7" id="KW-1185">Reference proteome</keyword>
<dbReference type="RefSeq" id="WP_091366591.1">
    <property type="nucleotide sequence ID" value="NZ_FMZF01000004.1"/>
</dbReference>
<feature type="domain" description="Cell envelope-related transcriptional attenuator" evidence="4">
    <location>
        <begin position="134"/>
        <end position="303"/>
    </location>
</feature>
<evidence type="ECO:0000256" key="3">
    <source>
        <dbReference type="SAM" id="Phobius"/>
    </source>
</evidence>
<feature type="region of interest" description="Disordered" evidence="2">
    <location>
        <begin position="491"/>
        <end position="522"/>
    </location>
</feature>
<dbReference type="Pfam" id="PF03816">
    <property type="entry name" value="LytR_cpsA_psr"/>
    <property type="match status" value="1"/>
</dbReference>
<dbReference type="Gene3D" id="3.40.630.190">
    <property type="entry name" value="LCP protein"/>
    <property type="match status" value="1"/>
</dbReference>
<dbReference type="NCBIfam" id="TIGR00350">
    <property type="entry name" value="lytR_cpsA_psr"/>
    <property type="match status" value="1"/>
</dbReference>
<gene>
    <name evidence="6" type="ORF">SAMN05660690_2778</name>
</gene>
<accession>A0A1G6Q8X0</accession>
<dbReference type="EMBL" id="FMZF01000004">
    <property type="protein sequence ID" value="SDC88779.1"/>
    <property type="molecule type" value="Genomic_DNA"/>
</dbReference>
<dbReference type="Proteomes" id="UP000199416">
    <property type="component" value="Unassembled WGS sequence"/>
</dbReference>
<feature type="compositionally biased region" description="Low complexity" evidence="2">
    <location>
        <begin position="497"/>
        <end position="512"/>
    </location>
</feature>